<dbReference type="FunFam" id="3.30.70.270:FF:000001">
    <property type="entry name" value="Diguanylate cyclase domain protein"/>
    <property type="match status" value="1"/>
</dbReference>
<dbReference type="OrthoDB" id="9803824at2"/>
<comment type="catalytic activity">
    <reaction evidence="3">
        <text>2 GTP = 3',3'-c-di-GMP + 2 diphosphate</text>
        <dbReference type="Rhea" id="RHEA:24898"/>
        <dbReference type="ChEBI" id="CHEBI:33019"/>
        <dbReference type="ChEBI" id="CHEBI:37565"/>
        <dbReference type="ChEBI" id="CHEBI:58805"/>
        <dbReference type="EC" id="2.7.7.65"/>
    </reaction>
</comment>
<dbReference type="NCBIfam" id="TIGR00254">
    <property type="entry name" value="GGDEF"/>
    <property type="match status" value="1"/>
</dbReference>
<evidence type="ECO:0000256" key="2">
    <source>
        <dbReference type="ARBA" id="ARBA00012528"/>
    </source>
</evidence>
<dbReference type="Gene3D" id="3.30.70.270">
    <property type="match status" value="1"/>
</dbReference>
<dbReference type="InterPro" id="IPR000160">
    <property type="entry name" value="GGDEF_dom"/>
</dbReference>
<dbReference type="AlphaFoldDB" id="A0A921THJ0"/>
<protein>
    <recommendedName>
        <fullName evidence="2">diguanylate cyclase</fullName>
        <ecNumber evidence="2">2.7.7.65</ecNumber>
    </recommendedName>
</protein>
<dbReference type="EMBL" id="PDWK01000046">
    <property type="protein sequence ID" value="KAF1688519.1"/>
    <property type="molecule type" value="Genomic_DNA"/>
</dbReference>
<comment type="caution">
    <text evidence="6">The sequence shown here is derived from an EMBL/GenBank/DDBJ whole genome shotgun (WGS) entry which is preliminary data.</text>
</comment>
<dbReference type="SMART" id="SM00267">
    <property type="entry name" value="GGDEF"/>
    <property type="match status" value="1"/>
</dbReference>
<dbReference type="Pfam" id="PF00990">
    <property type="entry name" value="GGDEF"/>
    <property type="match status" value="1"/>
</dbReference>
<evidence type="ECO:0000256" key="1">
    <source>
        <dbReference type="ARBA" id="ARBA00001946"/>
    </source>
</evidence>
<feature type="domain" description="HDOD" evidence="5">
    <location>
        <begin position="15"/>
        <end position="209"/>
    </location>
</feature>
<dbReference type="Pfam" id="PF08668">
    <property type="entry name" value="HDOD"/>
    <property type="match status" value="1"/>
</dbReference>
<evidence type="ECO:0000313" key="7">
    <source>
        <dbReference type="Proteomes" id="UP000717981"/>
    </source>
</evidence>
<dbReference type="InterPro" id="IPR013976">
    <property type="entry name" value="HDOD"/>
</dbReference>
<dbReference type="PANTHER" id="PTHR45138">
    <property type="entry name" value="REGULATORY COMPONENTS OF SENSORY TRANSDUCTION SYSTEM"/>
    <property type="match status" value="1"/>
</dbReference>
<dbReference type="PROSITE" id="PS51833">
    <property type="entry name" value="HDOD"/>
    <property type="match status" value="1"/>
</dbReference>
<dbReference type="GO" id="GO:0052621">
    <property type="term" value="F:diguanylate cyclase activity"/>
    <property type="evidence" value="ECO:0007669"/>
    <property type="project" value="UniProtKB-EC"/>
</dbReference>
<dbReference type="RefSeq" id="WP_162124813.1">
    <property type="nucleotide sequence ID" value="NZ_PDWK01000046.1"/>
</dbReference>
<gene>
    <name evidence="6" type="ORF">CR938_09670</name>
</gene>
<dbReference type="PROSITE" id="PS50887">
    <property type="entry name" value="GGDEF"/>
    <property type="match status" value="1"/>
</dbReference>
<dbReference type="CDD" id="cd01949">
    <property type="entry name" value="GGDEF"/>
    <property type="match status" value="1"/>
</dbReference>
<keyword evidence="7" id="KW-1185">Reference proteome</keyword>
<evidence type="ECO:0000259" key="4">
    <source>
        <dbReference type="PROSITE" id="PS50887"/>
    </source>
</evidence>
<evidence type="ECO:0000256" key="3">
    <source>
        <dbReference type="ARBA" id="ARBA00034247"/>
    </source>
</evidence>
<organism evidence="6 7">
    <name type="scientific">Pseudoxanthomonas taiwanensis</name>
    <dbReference type="NCBI Taxonomy" id="176598"/>
    <lineage>
        <taxon>Bacteria</taxon>
        <taxon>Pseudomonadati</taxon>
        <taxon>Pseudomonadota</taxon>
        <taxon>Gammaproteobacteria</taxon>
        <taxon>Lysobacterales</taxon>
        <taxon>Lysobacteraceae</taxon>
        <taxon>Pseudoxanthomonas</taxon>
    </lineage>
</organism>
<evidence type="ECO:0000259" key="5">
    <source>
        <dbReference type="PROSITE" id="PS51833"/>
    </source>
</evidence>
<dbReference type="SUPFAM" id="SSF55073">
    <property type="entry name" value="Nucleotide cyclase"/>
    <property type="match status" value="1"/>
</dbReference>
<reference evidence="6" key="1">
    <citation type="submission" date="2017-10" db="EMBL/GenBank/DDBJ databases">
        <title>Whole genome sequencing of members of genus Pseudoxanthomonas.</title>
        <authorList>
            <person name="Kumar S."/>
            <person name="Bansal K."/>
            <person name="Kaur A."/>
            <person name="Patil P."/>
            <person name="Sharma S."/>
            <person name="Patil P.B."/>
        </authorList>
    </citation>
    <scope>NUCLEOTIDE SEQUENCE</scope>
    <source>
        <strain evidence="6">DSM 22914</strain>
    </source>
</reference>
<dbReference type="InterPro" id="IPR029787">
    <property type="entry name" value="Nucleotide_cyclase"/>
</dbReference>
<evidence type="ECO:0000313" key="6">
    <source>
        <dbReference type="EMBL" id="KAF1688519.1"/>
    </source>
</evidence>
<dbReference type="SUPFAM" id="SSF109604">
    <property type="entry name" value="HD-domain/PDEase-like"/>
    <property type="match status" value="1"/>
</dbReference>
<feature type="domain" description="GGDEF" evidence="4">
    <location>
        <begin position="358"/>
        <end position="495"/>
    </location>
</feature>
<name>A0A921THJ0_9GAMM</name>
<accession>A0A921THJ0</accession>
<dbReference type="InterPro" id="IPR043128">
    <property type="entry name" value="Rev_trsase/Diguanyl_cyclase"/>
</dbReference>
<dbReference type="Gene3D" id="1.10.3210.10">
    <property type="entry name" value="Hypothetical protein af1432"/>
    <property type="match status" value="1"/>
</dbReference>
<dbReference type="Proteomes" id="UP000717981">
    <property type="component" value="Unassembled WGS sequence"/>
</dbReference>
<dbReference type="EC" id="2.7.7.65" evidence="2"/>
<comment type="cofactor">
    <cofactor evidence="1">
        <name>Mg(2+)</name>
        <dbReference type="ChEBI" id="CHEBI:18420"/>
    </cofactor>
</comment>
<dbReference type="PANTHER" id="PTHR45138:SF9">
    <property type="entry name" value="DIGUANYLATE CYCLASE DGCM-RELATED"/>
    <property type="match status" value="1"/>
</dbReference>
<sequence>MRPELEARLLLCRNLASPPAVALRIIELAQDPNADLAATARVIALDPALSARMLRVANSPLYAGRRKVENLPQALTLLGLNATLSLALGFSLMQDLRGGNGTAAEQERIWRRSVLAALAARRLGERCGLGRLEELMLAGLLQDIGALALLQASPEAYTALAAGAADAAARLRLERESFGADHAEVGAWLARHWHLPAYLAEAIAGSESEPGADPFQACIVASSAIAELWLAADDPDGIRLAAARARVEAATGDAAALDGILARIEEALPEIGTLFDVRLQQPQHLEALLEQARELLLLRNLRQIQEATRARQEAELSEERIRHLAEQSRRDPLTGVYNRLQLEEVLEREFATAVALRQPLSVAFIDLDDFKQINDRYGHLVGDQVLRNFAQALRRLLRSTDLVARYGGEEFLVVLSQSDEHTATRVLQRILKETAHEPMARVDGQPLYVTFSAGVATHDEAGRRFPDAHSLLQAADEALYGAKREGRNRVTQHGQ</sequence>
<proteinExistence type="predicted"/>
<dbReference type="InterPro" id="IPR050469">
    <property type="entry name" value="Diguanylate_Cyclase"/>
</dbReference>